<organism evidence="7 8">
    <name type="scientific">Aminipila terrae</name>
    <dbReference type="NCBI Taxonomy" id="2697030"/>
    <lineage>
        <taxon>Bacteria</taxon>
        <taxon>Bacillati</taxon>
        <taxon>Bacillota</taxon>
        <taxon>Clostridia</taxon>
        <taxon>Peptostreptococcales</taxon>
        <taxon>Anaerovoracaceae</taxon>
        <taxon>Aminipila</taxon>
    </lineage>
</organism>
<keyword evidence="2" id="KW-0949">S-adenosyl-L-methionine</keyword>
<name>A0A6P1MIM2_9FIRM</name>
<dbReference type="KEGG" id="amic:Ami3637_02780"/>
<dbReference type="Proteomes" id="UP000463883">
    <property type="component" value="Chromosome"/>
</dbReference>
<evidence type="ECO:0000256" key="5">
    <source>
        <dbReference type="ARBA" id="ARBA00023014"/>
    </source>
</evidence>
<dbReference type="InterPro" id="IPR058240">
    <property type="entry name" value="rSAM_sf"/>
</dbReference>
<evidence type="ECO:0000313" key="8">
    <source>
        <dbReference type="Proteomes" id="UP000463883"/>
    </source>
</evidence>
<accession>A0A6P1MIM2</accession>
<dbReference type="InterPro" id="IPR023404">
    <property type="entry name" value="rSAM_horseshoe"/>
</dbReference>
<dbReference type="SUPFAM" id="SSF102114">
    <property type="entry name" value="Radical SAM enzymes"/>
    <property type="match status" value="1"/>
</dbReference>
<keyword evidence="5" id="KW-0411">Iron-sulfur</keyword>
<dbReference type="Pfam" id="PF04055">
    <property type="entry name" value="Radical_SAM"/>
    <property type="match status" value="1"/>
</dbReference>
<evidence type="ECO:0000259" key="6">
    <source>
        <dbReference type="PROSITE" id="PS51918"/>
    </source>
</evidence>
<dbReference type="InterPro" id="IPR051198">
    <property type="entry name" value="BchE-like"/>
</dbReference>
<evidence type="ECO:0000256" key="3">
    <source>
        <dbReference type="ARBA" id="ARBA00022723"/>
    </source>
</evidence>
<evidence type="ECO:0000256" key="2">
    <source>
        <dbReference type="ARBA" id="ARBA00022691"/>
    </source>
</evidence>
<comment type="cofactor">
    <cofactor evidence="1">
        <name>[4Fe-4S] cluster</name>
        <dbReference type="ChEBI" id="CHEBI:49883"/>
    </cofactor>
</comment>
<dbReference type="SFLD" id="SFLDG01082">
    <property type="entry name" value="B12-binding_domain_containing"/>
    <property type="match status" value="1"/>
</dbReference>
<dbReference type="RefSeq" id="WP_162361221.1">
    <property type="nucleotide sequence ID" value="NZ_CP047591.1"/>
</dbReference>
<dbReference type="GO" id="GO:0051536">
    <property type="term" value="F:iron-sulfur cluster binding"/>
    <property type="evidence" value="ECO:0007669"/>
    <property type="project" value="UniProtKB-KW"/>
</dbReference>
<dbReference type="InterPro" id="IPR007197">
    <property type="entry name" value="rSAM"/>
</dbReference>
<dbReference type="PROSITE" id="PS51918">
    <property type="entry name" value="RADICAL_SAM"/>
    <property type="match status" value="1"/>
</dbReference>
<dbReference type="InterPro" id="IPR006638">
    <property type="entry name" value="Elp3/MiaA/NifB-like_rSAM"/>
</dbReference>
<dbReference type="SMART" id="SM00729">
    <property type="entry name" value="Elp3"/>
    <property type="match status" value="1"/>
</dbReference>
<protein>
    <submittedName>
        <fullName evidence="7">Radical SAM protein</fullName>
    </submittedName>
</protein>
<dbReference type="GO" id="GO:0003824">
    <property type="term" value="F:catalytic activity"/>
    <property type="evidence" value="ECO:0007669"/>
    <property type="project" value="InterPro"/>
</dbReference>
<proteinExistence type="predicted"/>
<dbReference type="PANTHER" id="PTHR43409:SF7">
    <property type="entry name" value="BLL1977 PROTEIN"/>
    <property type="match status" value="1"/>
</dbReference>
<evidence type="ECO:0000256" key="4">
    <source>
        <dbReference type="ARBA" id="ARBA00023004"/>
    </source>
</evidence>
<dbReference type="EMBL" id="CP047591">
    <property type="protein sequence ID" value="QHI71446.1"/>
    <property type="molecule type" value="Genomic_DNA"/>
</dbReference>
<keyword evidence="3" id="KW-0479">Metal-binding</keyword>
<dbReference type="Gene3D" id="3.80.30.20">
    <property type="entry name" value="tm_1862 like domain"/>
    <property type="match status" value="1"/>
</dbReference>
<dbReference type="GO" id="GO:0046872">
    <property type="term" value="F:metal ion binding"/>
    <property type="evidence" value="ECO:0007669"/>
    <property type="project" value="UniProtKB-KW"/>
</dbReference>
<reference evidence="7 8" key="1">
    <citation type="submission" date="2020-01" db="EMBL/GenBank/DDBJ databases">
        <title>Genomic analysis of Aminipila sp. CBA3637.</title>
        <authorList>
            <person name="Kim Y.B."/>
            <person name="Roh S.W."/>
        </authorList>
    </citation>
    <scope>NUCLEOTIDE SEQUENCE [LARGE SCALE GENOMIC DNA]</scope>
    <source>
        <strain evidence="7 8">CBA3637</strain>
    </source>
</reference>
<keyword evidence="4" id="KW-0408">Iron</keyword>
<dbReference type="SFLD" id="SFLDS00029">
    <property type="entry name" value="Radical_SAM"/>
    <property type="match status" value="1"/>
</dbReference>
<evidence type="ECO:0000313" key="7">
    <source>
        <dbReference type="EMBL" id="QHI71446.1"/>
    </source>
</evidence>
<feature type="domain" description="Radical SAM core" evidence="6">
    <location>
        <begin position="294"/>
        <end position="512"/>
    </location>
</feature>
<dbReference type="AlphaFoldDB" id="A0A6P1MIM2"/>
<dbReference type="Gene3D" id="3.40.50.280">
    <property type="entry name" value="Cobalamin-binding domain"/>
    <property type="match status" value="1"/>
</dbReference>
<sequence>MKKNTDILLLSCCSKVIDYPALALPQLTGFLRAHHVDVIQTDLNLLIKDEVLTEPYLWELYTETLPLLLMENFHCKDDYIQVREFYQLLSNVRQENGFKKLEKVKKDLQARRNKKLLDESFMEDAKIIFRISKHLDFLFSIVPYIFNTSSQFIFSKKLQNLITQEITRIITINPLIIGFSVITTQNSFSLWLSNEIKSTFKFTGSIVFGGSQPTKFQELFLKNNQYIDFVISGEGEEALLQLVKSLKGKDSLENIPRLVYRDSSGKIISNKNQKYLADNYSFSFPDYDGLPLDKYLAPVFPIMGSTNCPWKKCSFCAHRTSFKEDYNKRNARDIVAEMKFMYAKYKIKIFHFADETMTRHQGVEISKIIQEEKLPFLWMAFGRLDDEFDRETLEQFYKGGARVIEWGLESASDKVLEKMNKGITVAKAQEILIYAALAGIKNKILTWHNYPGESVEDVIKTICFVEKNVHCGFAIPMLTLKQQLVLQVGSPLYDQVFQENGQLKYFDKVWYPNSEYSINAKYLTRNNSDIEKKQIIGVYLKRMKKYCDTHRIFIAFNENVTFDLLLCDLKEGRNDNE</sequence>
<evidence type="ECO:0000256" key="1">
    <source>
        <dbReference type="ARBA" id="ARBA00001966"/>
    </source>
</evidence>
<gene>
    <name evidence="7" type="ORF">Ami3637_02780</name>
</gene>
<dbReference type="PANTHER" id="PTHR43409">
    <property type="entry name" value="ANAEROBIC MAGNESIUM-PROTOPORPHYRIN IX MONOMETHYL ESTER CYCLASE-RELATED"/>
    <property type="match status" value="1"/>
</dbReference>
<keyword evidence="8" id="KW-1185">Reference proteome</keyword>